<dbReference type="Proteomes" id="UP000247702">
    <property type="component" value="Unassembled WGS sequence"/>
</dbReference>
<name>A0A2Z6RXF3_9GLOM</name>
<proteinExistence type="predicted"/>
<gene>
    <name evidence="1" type="ORF">RclHR1_07690002</name>
</gene>
<sequence>MNRFISRPLQFRNCLGSRKIYHHNNFQTYFLTLTMNYFFSSNTKSVPSNICYHIEGFINCSYFNAAVELGYKLKDPSFDKDTDTHIQVSIDAHKKENWSDRIRDLHLQIPESKNHTSSPLIYEGCKPGKYEFIGGYSDFAKLVRSRHKSNMQNNNIKEGGGECVGDVCKI</sequence>
<dbReference type="AlphaFoldDB" id="A0A2Z6RXF3"/>
<accession>A0A2Z6RXF3</accession>
<organism evidence="1 2">
    <name type="scientific">Rhizophagus clarus</name>
    <dbReference type="NCBI Taxonomy" id="94130"/>
    <lineage>
        <taxon>Eukaryota</taxon>
        <taxon>Fungi</taxon>
        <taxon>Fungi incertae sedis</taxon>
        <taxon>Mucoromycota</taxon>
        <taxon>Glomeromycotina</taxon>
        <taxon>Glomeromycetes</taxon>
        <taxon>Glomerales</taxon>
        <taxon>Glomeraceae</taxon>
        <taxon>Rhizophagus</taxon>
    </lineage>
</organism>
<comment type="caution">
    <text evidence="1">The sequence shown here is derived from an EMBL/GenBank/DDBJ whole genome shotgun (WGS) entry which is preliminary data.</text>
</comment>
<dbReference type="EMBL" id="BEXD01004169">
    <property type="protein sequence ID" value="GBC07768.1"/>
    <property type="molecule type" value="Genomic_DNA"/>
</dbReference>
<evidence type="ECO:0000313" key="1">
    <source>
        <dbReference type="EMBL" id="GBC07768.1"/>
    </source>
</evidence>
<keyword evidence="2" id="KW-1185">Reference proteome</keyword>
<evidence type="ECO:0000313" key="2">
    <source>
        <dbReference type="Proteomes" id="UP000247702"/>
    </source>
</evidence>
<reference evidence="1 2" key="1">
    <citation type="submission" date="2017-11" db="EMBL/GenBank/DDBJ databases">
        <title>The genome of Rhizophagus clarus HR1 reveals common genetic basis of auxotrophy among arbuscular mycorrhizal fungi.</title>
        <authorList>
            <person name="Kobayashi Y."/>
        </authorList>
    </citation>
    <scope>NUCLEOTIDE SEQUENCE [LARGE SCALE GENOMIC DNA]</scope>
    <source>
        <strain evidence="1 2">HR1</strain>
    </source>
</reference>
<protein>
    <submittedName>
        <fullName evidence="1">Uncharacterized protein</fullName>
    </submittedName>
</protein>